<evidence type="ECO:0000313" key="2">
    <source>
        <dbReference type="Proteomes" id="UP001320706"/>
    </source>
</evidence>
<accession>A0ACC3SKZ6</accession>
<dbReference type="EMBL" id="JAMKPW020000005">
    <property type="protein sequence ID" value="KAK8217438.1"/>
    <property type="molecule type" value="Genomic_DNA"/>
</dbReference>
<name>A0ACC3SKZ6_9PEZI</name>
<proteinExistence type="predicted"/>
<sequence>MAIDFSFKQALIGAAVIYACYYIYWQLTVGARRRAMIKEHGCQPVKKFHVKDPIFGIDLMRLNLKALKERTLLETNYNRFKSEGVNTMTFPNLGRQIIVTTEPENLKSIQAKNFKAWGLGSRRKKSFQPFLGIGIFTTDGADWHHSREMLRPNFVRSQVGDLDTFETHISALIEAIPKDGSTVDLQELFFRLTMDSATEFLFGESTNTLAPEHRGGGQGGSGDFASRFAEAFNRGQETMASSTRWGPLFALIPQKQYEQDKKFVHDFVDYYVRKGLSRRPALLASKPSDSTRYLFIDELVRQTADPIRIRSELLNILLAGRDTTASLLSNVWFTLSKRPDIWARLRFDVASLNGQRPTFEQLKDLKYLRALLNESLRVHPIVPANSREAVVDTVLPLGGGPDGTAPIFIPKGQIVVWNVYTMHRRTDFYGPDAETFDPDRWLGDKGLRPGWEYLPFNGGPRICLGQQFALTEAAYATVRLVQEFGGIESRDPEPWRESLALTCVGAGGCKVGLTPVIKDPMNRPHSFNTRTLFKPASQYLRSVSPTRSSSRDSSHRREDSIDDSDLDKEREGFRDLEHGHGHGLGTKAMDTNGRPSRSSQKELTPSSIPLISLSRSPSPYARAGARSTAQSEDEDEFDGLFVGDRDGDAQLSRPLVAKDGEQVRLGEWSRDGSSGRTGMGKGKGKGNRVKRGAGVGMDIFKKGGLGQFFFGTRIGWHVYVGLLVPVPTNHDPHPTLHNAHPTPRLREPDPRPRRRLPRSRTRRCRRAIACADPEQTHAVPGWAAAPERGAQHHAMADAWIGRDRRWWAVRVPLRVRGVPIPLLSPLSPLPQPPHLLPLQPHKCLPSNHSSHKRPQLRRPPHVPTRAHRQPPPNPPPNRHTPTHSALGANPLLNPRRDAEPAHDDAAPGPRDVGIHRLRRRLLPLRRSVSDPAAAMLPPVGTGPGPGGRSACDGERERGWWELRRKRGLERDDRGRDRELHVDGARRRPRPRPRARARPSRHARRNPRLLPRATLPVHALPPAPHPPRPPLRRSPPNPAQLLLPRRAVVLVPDVLRRLGQFRRQRLLPAAGQGHLSAHGGFCRHP</sequence>
<protein>
    <submittedName>
        <fullName evidence="1">Uncharacterized protein</fullName>
    </submittedName>
</protein>
<reference evidence="1" key="1">
    <citation type="submission" date="2024-02" db="EMBL/GenBank/DDBJ databases">
        <title>Metagenome Assembled Genome of Zalaria obscura JY119.</title>
        <authorList>
            <person name="Vighnesh L."/>
            <person name="Jagadeeshwari U."/>
            <person name="Venkata Ramana C."/>
            <person name="Sasikala C."/>
        </authorList>
    </citation>
    <scope>NUCLEOTIDE SEQUENCE</scope>
    <source>
        <strain evidence="1">JY119</strain>
    </source>
</reference>
<evidence type="ECO:0000313" key="1">
    <source>
        <dbReference type="EMBL" id="KAK8217438.1"/>
    </source>
</evidence>
<keyword evidence="2" id="KW-1185">Reference proteome</keyword>
<gene>
    <name evidence="1" type="ORF">M8818_001194</name>
</gene>
<dbReference type="Proteomes" id="UP001320706">
    <property type="component" value="Unassembled WGS sequence"/>
</dbReference>
<organism evidence="1 2">
    <name type="scientific">Zalaria obscura</name>
    <dbReference type="NCBI Taxonomy" id="2024903"/>
    <lineage>
        <taxon>Eukaryota</taxon>
        <taxon>Fungi</taxon>
        <taxon>Dikarya</taxon>
        <taxon>Ascomycota</taxon>
        <taxon>Pezizomycotina</taxon>
        <taxon>Dothideomycetes</taxon>
        <taxon>Dothideomycetidae</taxon>
        <taxon>Dothideales</taxon>
        <taxon>Zalariaceae</taxon>
        <taxon>Zalaria</taxon>
    </lineage>
</organism>
<comment type="caution">
    <text evidence="1">The sequence shown here is derived from an EMBL/GenBank/DDBJ whole genome shotgun (WGS) entry which is preliminary data.</text>
</comment>